<feature type="coiled-coil region" evidence="10">
    <location>
        <begin position="142"/>
        <end position="195"/>
    </location>
</feature>
<accession>A0AA52HA45</accession>
<evidence type="ECO:0000256" key="2">
    <source>
        <dbReference type="ARBA" id="ARBA00012961"/>
    </source>
</evidence>
<dbReference type="PROSITE" id="PS00856">
    <property type="entry name" value="GUANYLATE_KINASE_1"/>
    <property type="match status" value="1"/>
</dbReference>
<reference evidence="12" key="1">
    <citation type="submission" date="2023-04" db="EMBL/GenBank/DDBJ databases">
        <title>Complete genome sequence of Temperatibacter marinus.</title>
        <authorList>
            <person name="Rong J.-C."/>
            <person name="Yi M.-L."/>
            <person name="Zhao Q."/>
        </authorList>
    </citation>
    <scope>NUCLEOTIDE SEQUENCE</scope>
    <source>
        <strain evidence="12">NBRC 110045</strain>
    </source>
</reference>
<keyword evidence="5 9" id="KW-0547">Nucleotide-binding</keyword>
<dbReference type="GO" id="GO:0005524">
    <property type="term" value="F:ATP binding"/>
    <property type="evidence" value="ECO:0007669"/>
    <property type="project" value="UniProtKB-UniRule"/>
</dbReference>
<dbReference type="PROSITE" id="PS50052">
    <property type="entry name" value="GUANYLATE_KINASE_2"/>
    <property type="match status" value="1"/>
</dbReference>
<dbReference type="RefSeq" id="WP_310798181.1">
    <property type="nucleotide sequence ID" value="NZ_CP123872.1"/>
</dbReference>
<keyword evidence="4 9" id="KW-0808">Transferase</keyword>
<evidence type="ECO:0000256" key="4">
    <source>
        <dbReference type="ARBA" id="ARBA00022679"/>
    </source>
</evidence>
<dbReference type="FunFam" id="3.30.63.10:FF:000002">
    <property type="entry name" value="Guanylate kinase 1"/>
    <property type="match status" value="1"/>
</dbReference>
<dbReference type="AlphaFoldDB" id="A0AA52HA45"/>
<dbReference type="Proteomes" id="UP001268683">
    <property type="component" value="Chromosome"/>
</dbReference>
<dbReference type="InterPro" id="IPR027417">
    <property type="entry name" value="P-loop_NTPase"/>
</dbReference>
<dbReference type="InterPro" id="IPR008145">
    <property type="entry name" value="GK/Ca_channel_bsu"/>
</dbReference>
<comment type="similarity">
    <text evidence="1 9">Belongs to the guanylate kinase family.</text>
</comment>
<dbReference type="CDD" id="cd00071">
    <property type="entry name" value="GMPK"/>
    <property type="match status" value="1"/>
</dbReference>
<comment type="function">
    <text evidence="9">Essential for recycling GMP and indirectly, cGMP.</text>
</comment>
<evidence type="ECO:0000256" key="6">
    <source>
        <dbReference type="ARBA" id="ARBA00022777"/>
    </source>
</evidence>
<evidence type="ECO:0000256" key="8">
    <source>
        <dbReference type="ARBA" id="ARBA00030128"/>
    </source>
</evidence>
<dbReference type="Gene3D" id="3.40.50.300">
    <property type="entry name" value="P-loop containing nucleotide triphosphate hydrolases"/>
    <property type="match status" value="1"/>
</dbReference>
<evidence type="ECO:0000256" key="10">
    <source>
        <dbReference type="SAM" id="Coils"/>
    </source>
</evidence>
<dbReference type="InterPro" id="IPR008144">
    <property type="entry name" value="Guanylate_kin-like_dom"/>
</dbReference>
<dbReference type="GO" id="GO:0004385">
    <property type="term" value="F:GMP kinase activity"/>
    <property type="evidence" value="ECO:0007669"/>
    <property type="project" value="UniProtKB-UniRule"/>
</dbReference>
<keyword evidence="9" id="KW-0963">Cytoplasm</keyword>
<evidence type="ECO:0000256" key="7">
    <source>
        <dbReference type="ARBA" id="ARBA00022840"/>
    </source>
</evidence>
<evidence type="ECO:0000259" key="11">
    <source>
        <dbReference type="PROSITE" id="PS50052"/>
    </source>
</evidence>
<dbReference type="HAMAP" id="MF_00328">
    <property type="entry name" value="Guanylate_kinase"/>
    <property type="match status" value="1"/>
</dbReference>
<organism evidence="12 13">
    <name type="scientific">Temperatibacter marinus</name>
    <dbReference type="NCBI Taxonomy" id="1456591"/>
    <lineage>
        <taxon>Bacteria</taxon>
        <taxon>Pseudomonadati</taxon>
        <taxon>Pseudomonadota</taxon>
        <taxon>Alphaproteobacteria</taxon>
        <taxon>Kordiimonadales</taxon>
        <taxon>Temperatibacteraceae</taxon>
        <taxon>Temperatibacter</taxon>
    </lineage>
</organism>
<gene>
    <name evidence="9 12" type="primary">gmk</name>
    <name evidence="12" type="ORF">QGN29_12375</name>
</gene>
<dbReference type="Pfam" id="PF00625">
    <property type="entry name" value="Guanylate_kin"/>
    <property type="match status" value="1"/>
</dbReference>
<dbReference type="EMBL" id="CP123872">
    <property type="protein sequence ID" value="WND02345.1"/>
    <property type="molecule type" value="Genomic_DNA"/>
</dbReference>
<name>A0AA52HA45_9PROT</name>
<feature type="binding site" evidence="9">
    <location>
        <begin position="17"/>
        <end position="24"/>
    </location>
    <ligand>
        <name>ATP</name>
        <dbReference type="ChEBI" id="CHEBI:30616"/>
    </ligand>
</feature>
<dbReference type="NCBIfam" id="TIGR03263">
    <property type="entry name" value="guanyl_kin"/>
    <property type="match status" value="1"/>
</dbReference>
<evidence type="ECO:0000256" key="1">
    <source>
        <dbReference type="ARBA" id="ARBA00005790"/>
    </source>
</evidence>
<keyword evidence="10" id="KW-0175">Coiled coil</keyword>
<dbReference type="KEGG" id="tmk:QGN29_12375"/>
<comment type="catalytic activity">
    <reaction evidence="9">
        <text>GMP + ATP = GDP + ADP</text>
        <dbReference type="Rhea" id="RHEA:20780"/>
        <dbReference type="ChEBI" id="CHEBI:30616"/>
        <dbReference type="ChEBI" id="CHEBI:58115"/>
        <dbReference type="ChEBI" id="CHEBI:58189"/>
        <dbReference type="ChEBI" id="CHEBI:456216"/>
        <dbReference type="EC" id="2.7.4.8"/>
    </reaction>
</comment>
<dbReference type="SUPFAM" id="SSF52540">
    <property type="entry name" value="P-loop containing nucleoside triphosphate hydrolases"/>
    <property type="match status" value="1"/>
</dbReference>
<feature type="domain" description="Guanylate kinase-like" evidence="11">
    <location>
        <begin position="10"/>
        <end position="190"/>
    </location>
</feature>
<evidence type="ECO:0000256" key="9">
    <source>
        <dbReference type="HAMAP-Rule" id="MF_00328"/>
    </source>
</evidence>
<dbReference type="GO" id="GO:0005829">
    <property type="term" value="C:cytosol"/>
    <property type="evidence" value="ECO:0007669"/>
    <property type="project" value="TreeGrafter"/>
</dbReference>
<protein>
    <recommendedName>
        <fullName evidence="3 9">Guanylate kinase</fullName>
        <ecNumber evidence="2 9">2.7.4.8</ecNumber>
    </recommendedName>
    <alternativeName>
        <fullName evidence="8 9">GMP kinase</fullName>
    </alternativeName>
</protein>
<dbReference type="Gene3D" id="3.30.63.10">
    <property type="entry name" value="Guanylate Kinase phosphate binding domain"/>
    <property type="match status" value="1"/>
</dbReference>
<evidence type="ECO:0000313" key="13">
    <source>
        <dbReference type="Proteomes" id="UP001268683"/>
    </source>
</evidence>
<keyword evidence="7 9" id="KW-0067">ATP-binding</keyword>
<evidence type="ECO:0000313" key="12">
    <source>
        <dbReference type="EMBL" id="WND02345.1"/>
    </source>
</evidence>
<dbReference type="PANTHER" id="PTHR23117">
    <property type="entry name" value="GUANYLATE KINASE-RELATED"/>
    <property type="match status" value="1"/>
</dbReference>
<keyword evidence="6 9" id="KW-0418">Kinase</keyword>
<evidence type="ECO:0000256" key="3">
    <source>
        <dbReference type="ARBA" id="ARBA00016296"/>
    </source>
</evidence>
<keyword evidence="13" id="KW-1185">Reference proteome</keyword>
<sequence length="219" mass="25440">MKEISNFRRGLMLVMSSPSGAGKSTLTRMLLSEDVQMKMSVSATTREPRPGEEDGEDYYFLSRKDFDNMIDNQGFLEHATVFENSYGTPRRPVEEALEDGLDIIFDIDWQGTQQLAQSPMNADLVTVFILPPSVLELENRLRNRAQDSEEIIQKRMAEAESEISHWAEYDYVLVNDDLQDTYKQLRNILHVERAKRFRQPKLMPFVRKLMNERKEKAEG</sequence>
<dbReference type="InterPro" id="IPR020590">
    <property type="entry name" value="Guanylate_kinase_CS"/>
</dbReference>
<dbReference type="SMART" id="SM00072">
    <property type="entry name" value="GuKc"/>
    <property type="match status" value="1"/>
</dbReference>
<dbReference type="EC" id="2.7.4.8" evidence="2 9"/>
<dbReference type="PANTHER" id="PTHR23117:SF13">
    <property type="entry name" value="GUANYLATE KINASE"/>
    <property type="match status" value="1"/>
</dbReference>
<comment type="subcellular location">
    <subcellularLocation>
        <location evidence="9">Cytoplasm</location>
    </subcellularLocation>
</comment>
<dbReference type="InterPro" id="IPR017665">
    <property type="entry name" value="Guanylate_kinase"/>
</dbReference>
<proteinExistence type="inferred from homology"/>
<evidence type="ECO:0000256" key="5">
    <source>
        <dbReference type="ARBA" id="ARBA00022741"/>
    </source>
</evidence>